<name>A0A0B4XL16_9GAMM</name>
<dbReference type="HOGENOM" id="CLU_189936_1_0_6"/>
<dbReference type="Proteomes" id="UP000006764">
    <property type="component" value="Chromosome"/>
</dbReference>
<dbReference type="Pfam" id="PF14255">
    <property type="entry name" value="Zn_ribbon_21"/>
    <property type="match status" value="1"/>
</dbReference>
<evidence type="ECO:0000313" key="2">
    <source>
        <dbReference type="Proteomes" id="UP000006764"/>
    </source>
</evidence>
<dbReference type="InterPro" id="IPR017143">
    <property type="entry name" value="UCP037225"/>
</dbReference>
<dbReference type="KEGG" id="apac:S7S_03150"/>
<accession>A0A0B4XL16</accession>
<dbReference type="OrthoDB" id="9814566at2"/>
<proteinExistence type="predicted"/>
<protein>
    <recommendedName>
        <fullName evidence="3">CPXCG motif-containing cysteine-rich protein</fullName>
    </recommendedName>
</protein>
<sequence>MHELEPVTVTCPYCWEAIEVLVDPSEGEQDYIEDCSVCCNPIRFVVRVDDGGVVVEALGQDD</sequence>
<dbReference type="EMBL" id="CP004387">
    <property type="protein sequence ID" value="AJD47052.1"/>
    <property type="molecule type" value="Genomic_DNA"/>
</dbReference>
<dbReference type="PIRSF" id="PIRSF037225">
    <property type="entry name" value="UCP037225"/>
    <property type="match status" value="1"/>
</dbReference>
<dbReference type="STRING" id="391936.S7S_03150"/>
<dbReference type="AlphaFoldDB" id="A0A0B4XL16"/>
<reference evidence="1 2" key="1">
    <citation type="journal article" date="2012" name="J. Bacteriol.">
        <title>Genome sequence of an alkane-degrading bacterium, Alcanivorax pacificus type strain W11-5, isolated from deep sea sediment.</title>
        <authorList>
            <person name="Lai Q."/>
            <person name="Shao Z."/>
        </authorList>
    </citation>
    <scope>NUCLEOTIDE SEQUENCE [LARGE SCALE GENOMIC DNA]</scope>
    <source>
        <strain evidence="1 2">W11-5</strain>
    </source>
</reference>
<keyword evidence="2" id="KW-1185">Reference proteome</keyword>
<evidence type="ECO:0008006" key="3">
    <source>
        <dbReference type="Google" id="ProtNLM"/>
    </source>
</evidence>
<gene>
    <name evidence="1" type="ORF">S7S_03150</name>
</gene>
<evidence type="ECO:0000313" key="1">
    <source>
        <dbReference type="EMBL" id="AJD47052.1"/>
    </source>
</evidence>
<organism evidence="1 2">
    <name type="scientific">Isoalcanivorax pacificus W11-5</name>
    <dbReference type="NCBI Taxonomy" id="391936"/>
    <lineage>
        <taxon>Bacteria</taxon>
        <taxon>Pseudomonadati</taxon>
        <taxon>Pseudomonadota</taxon>
        <taxon>Gammaproteobacteria</taxon>
        <taxon>Oceanospirillales</taxon>
        <taxon>Alcanivoracaceae</taxon>
        <taxon>Isoalcanivorax</taxon>
    </lineage>
</organism>
<dbReference type="RefSeq" id="WP_008740372.1">
    <property type="nucleotide sequence ID" value="NZ_CP004387.1"/>
</dbReference>
<dbReference type="InterPro" id="IPR025990">
    <property type="entry name" value="zinc_ribbon_bacterial"/>
</dbReference>